<evidence type="ECO:0000313" key="1">
    <source>
        <dbReference type="EMBL" id="BAF89784.1"/>
    </source>
</evidence>
<dbReference type="KEGG" id="azc:AZC_3786"/>
<name>A8INT2_AZOC5</name>
<reference evidence="1 2" key="1">
    <citation type="journal article" date="2007" name="Appl. Environ. Microbiol.">
        <title>Rhizobial factors required for stem nodule maturation and maintenance in Sesbania rostrata-Azorhizobium caulinodans ORS571 symbiosis.</title>
        <authorList>
            <person name="Suzuki S."/>
            <person name="Aono T."/>
            <person name="Lee KB."/>
            <person name="Suzuki T."/>
            <person name="Liu CT."/>
            <person name="Miwa H."/>
            <person name="Wakao S."/>
            <person name="Iki T."/>
            <person name="Oyaizu H."/>
        </authorList>
    </citation>
    <scope>NUCLEOTIDE SEQUENCE [LARGE SCALE GENOMIC DNA]</scope>
    <source>
        <strain evidence="2">ATCC 43989 / DSM 5975 / JCM 20966 / LMG 6465 / NBRC 14845 / NCIMB 13405 / ORS 571</strain>
    </source>
</reference>
<reference evidence="1 2" key="3">
    <citation type="journal article" date="2008" name="BMC Genomics">
        <title>The genome of the versatile nitrogen fixer Azorhizobium caulinodans ORS571.</title>
        <authorList>
            <person name="Lee KB."/>
            <person name="Backer P.D."/>
            <person name="Aono T."/>
            <person name="Liu CT."/>
            <person name="Suzuki S."/>
            <person name="Suzuki T."/>
            <person name="Kaneko T."/>
            <person name="Yamada M."/>
            <person name="Tabata S."/>
            <person name="Kupfer D.M."/>
            <person name="Najar F.Z."/>
            <person name="Wiley G.B."/>
            <person name="Roe B."/>
            <person name="Binnewies T.T."/>
            <person name="Ussery D.W."/>
            <person name="D'Haeze W."/>
            <person name="Herder J.D."/>
            <person name="Gevers D."/>
            <person name="Vereecke D."/>
            <person name="Holsters M."/>
            <person name="Oyaizu H."/>
        </authorList>
    </citation>
    <scope>NUCLEOTIDE SEQUENCE [LARGE SCALE GENOMIC DNA]</scope>
    <source>
        <strain evidence="2">ATCC 43989 / DSM 5975 / JCM 20966 / LMG 6465 / NBRC 14845 / NCIMB 13405 / ORS 571</strain>
    </source>
</reference>
<dbReference type="STRING" id="438753.AZC_3786"/>
<protein>
    <submittedName>
        <fullName evidence="1">RebA2 protein</fullName>
    </submittedName>
</protein>
<evidence type="ECO:0000313" key="2">
    <source>
        <dbReference type="Proteomes" id="UP000000270"/>
    </source>
</evidence>
<gene>
    <name evidence="1" type="primary">rebA2</name>
    <name evidence="1" type="ordered locus">AZC_3786</name>
</gene>
<reference evidence="2" key="2">
    <citation type="submission" date="2007-04" db="EMBL/GenBank/DDBJ databases">
        <title>Complete genome sequence of the nitrogen-fixing bacterium Azorhizobium caulinodans ORS571.</title>
        <authorList>
            <person name="Lee K.B."/>
            <person name="Backer P.D."/>
            <person name="Aono T."/>
            <person name="Liu C.T."/>
            <person name="Suzuki S."/>
            <person name="Suzuki T."/>
            <person name="Kaneko T."/>
            <person name="Yamada M."/>
            <person name="Tabata S."/>
            <person name="Kupfer D.M."/>
            <person name="Najar F.Z."/>
            <person name="Wiley G.B."/>
            <person name="Roe B."/>
            <person name="Binnewies T."/>
            <person name="Ussery D."/>
            <person name="Vereecke D."/>
            <person name="Gevers D."/>
            <person name="Holsters M."/>
            <person name="Oyaizu H."/>
        </authorList>
    </citation>
    <scope>NUCLEOTIDE SEQUENCE [LARGE SCALE GENOMIC DNA]</scope>
    <source>
        <strain evidence="2">ATCC 43989 / DSM 5975 / JCM 20966 / LMG 6465 / NBRC 14845 / NCIMB 13405 / ORS 571</strain>
    </source>
</reference>
<dbReference type="EMBL" id="AP009384">
    <property type="protein sequence ID" value="BAF89784.1"/>
    <property type="molecule type" value="Genomic_DNA"/>
</dbReference>
<dbReference type="Pfam" id="PF11747">
    <property type="entry name" value="RebB"/>
    <property type="match status" value="1"/>
</dbReference>
<dbReference type="eggNOG" id="ENOG50330YN">
    <property type="taxonomic scope" value="Bacteria"/>
</dbReference>
<sequence>MSKDLTEETRRQDMTNTVSPQITDAVTQVNVKVVAEAPAVAIGSLYQTASHSTGLMFENAVTAQNNQNILAQAATTQGVMQIYSIDTISDAIAVVQMLQGNANT</sequence>
<keyword evidence="2" id="KW-1185">Reference proteome</keyword>
<dbReference type="AlphaFoldDB" id="A8INT2"/>
<proteinExistence type="predicted"/>
<dbReference type="Proteomes" id="UP000000270">
    <property type="component" value="Chromosome"/>
</dbReference>
<reference evidence="1 2" key="5">
    <citation type="journal article" date="2010" name="Appl. Environ. Microbiol.">
        <title>phrR-like gene praR of Azorhizobium caulinodans ORS571 is essential for symbiosis with Sesbania rostrata and is involved in expression of reb genes.</title>
        <authorList>
            <person name="Akiba N."/>
            <person name="Aono T."/>
            <person name="Toyazaki H."/>
            <person name="Sato S."/>
            <person name="Oyaizu H."/>
        </authorList>
    </citation>
    <scope>NUCLEOTIDE SEQUENCE [LARGE SCALE GENOMIC DNA]</scope>
    <source>
        <strain evidence="2">ATCC 43989 / DSM 5975 / JCM 20966 / LMG 6465 / NBRC 14845 / NCIMB 13405 / ORS 571</strain>
    </source>
</reference>
<reference evidence="1 2" key="6">
    <citation type="journal article" date="2011" name="Appl. Environ. Microbiol.">
        <title>Involvement of the azorhizobial chromosome partition gene (parA) in the onset of bacteroid differentiation during Sesbania rostrata stem nodule development.</title>
        <authorList>
            <person name="Liu CT."/>
            <person name="Lee KB."/>
            <person name="Wang YS."/>
            <person name="Peng MH."/>
            <person name="Lee KT."/>
            <person name="Suzuki S."/>
            <person name="Suzuki T."/>
            <person name="Oyaizu H."/>
        </authorList>
    </citation>
    <scope>NUCLEOTIDE SEQUENCE [LARGE SCALE GENOMIC DNA]</scope>
    <source>
        <strain evidence="2">ATCC 43989 / DSM 5975 / JCM 20966 / LMG 6465 / NBRC 14845 / NCIMB 13405 / ORS 571</strain>
    </source>
</reference>
<organism evidence="1 2">
    <name type="scientific">Azorhizobium caulinodans (strain ATCC 43989 / DSM 5975 / JCM 20966 / LMG 6465 / NBRC 14845 / NCIMB 13405 / ORS 571)</name>
    <dbReference type="NCBI Taxonomy" id="438753"/>
    <lineage>
        <taxon>Bacteria</taxon>
        <taxon>Pseudomonadati</taxon>
        <taxon>Pseudomonadota</taxon>
        <taxon>Alphaproteobacteria</taxon>
        <taxon>Hyphomicrobiales</taxon>
        <taxon>Xanthobacteraceae</taxon>
        <taxon>Azorhizobium</taxon>
    </lineage>
</organism>
<accession>A8INT2</accession>
<dbReference type="HOGENOM" id="CLU_143345_2_0_5"/>
<dbReference type="InterPro" id="IPR021070">
    <property type="entry name" value="Killing_trait_RebB"/>
</dbReference>
<reference evidence="1 2" key="4">
    <citation type="journal article" date="2009" name="Appl. Environ. Microbiol.">
        <title>Comparative genome-wide transcriptional profiling of Azorhizobium caulinodans ORS571 grown under free-living and symbiotic conditions.</title>
        <authorList>
            <person name="Tsukada S."/>
            <person name="Aono T."/>
            <person name="Akiba N."/>
            <person name="Lee KB."/>
            <person name="Liu CT."/>
            <person name="Toyazaki H."/>
            <person name="Oyaizu H."/>
        </authorList>
    </citation>
    <scope>NUCLEOTIDE SEQUENCE [LARGE SCALE GENOMIC DNA]</scope>
    <source>
        <strain evidence="2">ATCC 43989 / DSM 5975 / JCM 20966 / LMG 6465 / NBRC 14845 / NCIMB 13405 / ORS 571</strain>
    </source>
</reference>